<evidence type="ECO:0000256" key="5">
    <source>
        <dbReference type="SAM" id="MobiDB-lite"/>
    </source>
</evidence>
<dbReference type="RefSeq" id="XP_007731041.1">
    <property type="nucleotide sequence ID" value="XM_007732851.1"/>
</dbReference>
<protein>
    <recommendedName>
        <fullName evidence="8">Wax synthase domain-containing protein</fullName>
    </recommendedName>
</protein>
<keyword evidence="4 6" id="KW-0472">Membrane</keyword>
<comment type="caution">
    <text evidence="9">The sequence shown here is derived from an EMBL/GenBank/DDBJ whole genome shotgun (WGS) entry which is preliminary data.</text>
</comment>
<gene>
    <name evidence="9" type="ORF">A1O3_02711</name>
</gene>
<feature type="chain" id="PRO_5004935150" description="Wax synthase domain-containing protein" evidence="7">
    <location>
        <begin position="20"/>
        <end position="450"/>
    </location>
</feature>
<keyword evidence="10" id="KW-1185">Reference proteome</keyword>
<dbReference type="GeneID" id="19166841"/>
<proteinExistence type="predicted"/>
<sequence>MTSYGSLVLLTSLLFEVLALNNLSDTRLKVMATTASLYALVYFLISPPPGSFMAVWPLGMNIHGLVQRCISYLWLRSPTELVRKEKEKEKGGEKGQKRKRVKFSGEGEELELDRDVPDISVLDALDVATTFRGVGWFVKPLFLQSPCKSSAVNKHPLPRTYSHDGTFSHENLFANMRTINRRFEAKGLPARGSSTSSSRISFALSQLLSAALRFLALDLGITYVNKSMSSLDLDQVSIARRLALGALMMLYVRWTMDIPFRVASGLFVLAGVHTAEEWPPLFGDWQDAYTVRRFWSHTWHQGMRLIAEPPVNLFVHSVLGLQAHGHNHSQLRYWAKVFGNFFMAFVNHAYGRILAGGDPMNDWIMFTLHPIAIWIESSLRDVAVAAGWLDSHHRSRIEIYCGYIWVAGFVSWTFLDFMDGAIRVHGNIPALASGLIEPAFGYSFWTPLLQ</sequence>
<evidence type="ECO:0000256" key="7">
    <source>
        <dbReference type="SAM" id="SignalP"/>
    </source>
</evidence>
<dbReference type="OrthoDB" id="1077582at2759"/>
<evidence type="ECO:0000313" key="10">
    <source>
        <dbReference type="Proteomes" id="UP000019478"/>
    </source>
</evidence>
<reference evidence="9 10" key="1">
    <citation type="submission" date="2013-03" db="EMBL/GenBank/DDBJ databases">
        <title>The Genome Sequence of Capronia epimyces CBS 606.96.</title>
        <authorList>
            <consortium name="The Broad Institute Genomics Platform"/>
            <person name="Cuomo C."/>
            <person name="de Hoog S."/>
            <person name="Gorbushina A."/>
            <person name="Walker B."/>
            <person name="Young S.K."/>
            <person name="Zeng Q."/>
            <person name="Gargeya S."/>
            <person name="Fitzgerald M."/>
            <person name="Haas B."/>
            <person name="Abouelleil A."/>
            <person name="Allen A.W."/>
            <person name="Alvarado L."/>
            <person name="Arachchi H.M."/>
            <person name="Berlin A.M."/>
            <person name="Chapman S.B."/>
            <person name="Gainer-Dewar J."/>
            <person name="Goldberg J."/>
            <person name="Griggs A."/>
            <person name="Gujja S."/>
            <person name="Hansen M."/>
            <person name="Howarth C."/>
            <person name="Imamovic A."/>
            <person name="Ireland A."/>
            <person name="Larimer J."/>
            <person name="McCowan C."/>
            <person name="Murphy C."/>
            <person name="Pearson M."/>
            <person name="Poon T.W."/>
            <person name="Priest M."/>
            <person name="Roberts A."/>
            <person name="Saif S."/>
            <person name="Shea T."/>
            <person name="Sisk P."/>
            <person name="Sykes S."/>
            <person name="Wortman J."/>
            <person name="Nusbaum C."/>
            <person name="Birren B."/>
        </authorList>
    </citation>
    <scope>NUCLEOTIDE SEQUENCE [LARGE SCALE GENOMIC DNA]</scope>
    <source>
        <strain evidence="9 10">CBS 606.96</strain>
    </source>
</reference>
<feature type="compositionally biased region" description="Basic and acidic residues" evidence="5">
    <location>
        <begin position="85"/>
        <end position="95"/>
    </location>
</feature>
<dbReference type="Pfam" id="PF13813">
    <property type="entry name" value="MBOAT_2"/>
    <property type="match status" value="1"/>
</dbReference>
<evidence type="ECO:0000256" key="6">
    <source>
        <dbReference type="SAM" id="Phobius"/>
    </source>
</evidence>
<dbReference type="GO" id="GO:0016020">
    <property type="term" value="C:membrane"/>
    <property type="evidence" value="ECO:0007669"/>
    <property type="project" value="UniProtKB-SubCell"/>
</dbReference>
<evidence type="ECO:0000256" key="3">
    <source>
        <dbReference type="ARBA" id="ARBA00022989"/>
    </source>
</evidence>
<feature type="signal peptide" evidence="7">
    <location>
        <begin position="1"/>
        <end position="19"/>
    </location>
</feature>
<evidence type="ECO:0000313" key="9">
    <source>
        <dbReference type="EMBL" id="EXJ89644.1"/>
    </source>
</evidence>
<evidence type="ECO:0000259" key="8">
    <source>
        <dbReference type="Pfam" id="PF13813"/>
    </source>
</evidence>
<feature type="transmembrane region" description="Helical" evidence="6">
    <location>
        <begin position="35"/>
        <end position="58"/>
    </location>
</feature>
<organism evidence="9 10">
    <name type="scientific">Capronia epimyces CBS 606.96</name>
    <dbReference type="NCBI Taxonomy" id="1182542"/>
    <lineage>
        <taxon>Eukaryota</taxon>
        <taxon>Fungi</taxon>
        <taxon>Dikarya</taxon>
        <taxon>Ascomycota</taxon>
        <taxon>Pezizomycotina</taxon>
        <taxon>Eurotiomycetes</taxon>
        <taxon>Chaetothyriomycetidae</taxon>
        <taxon>Chaetothyriales</taxon>
        <taxon>Herpotrichiellaceae</taxon>
        <taxon>Capronia</taxon>
    </lineage>
</organism>
<keyword evidence="7" id="KW-0732">Signal</keyword>
<dbReference type="InterPro" id="IPR032805">
    <property type="entry name" value="Wax_synthase_dom"/>
</dbReference>
<evidence type="ECO:0000256" key="4">
    <source>
        <dbReference type="ARBA" id="ARBA00023136"/>
    </source>
</evidence>
<dbReference type="EMBL" id="AMGY01000002">
    <property type="protein sequence ID" value="EXJ89644.1"/>
    <property type="molecule type" value="Genomic_DNA"/>
</dbReference>
<evidence type="ECO:0000256" key="1">
    <source>
        <dbReference type="ARBA" id="ARBA00004141"/>
    </source>
</evidence>
<evidence type="ECO:0000256" key="2">
    <source>
        <dbReference type="ARBA" id="ARBA00022692"/>
    </source>
</evidence>
<dbReference type="HOGENOM" id="CLU_608321_0_0_1"/>
<keyword evidence="3 6" id="KW-1133">Transmembrane helix</keyword>
<keyword evidence="2 6" id="KW-0812">Transmembrane</keyword>
<dbReference type="AlphaFoldDB" id="W9Z566"/>
<feature type="region of interest" description="Disordered" evidence="5">
    <location>
        <begin position="85"/>
        <end position="104"/>
    </location>
</feature>
<feature type="domain" description="Wax synthase" evidence="8">
    <location>
        <begin position="278"/>
        <end position="365"/>
    </location>
</feature>
<comment type="subcellular location">
    <subcellularLocation>
        <location evidence="1">Membrane</location>
        <topology evidence="1">Multi-pass membrane protein</topology>
    </subcellularLocation>
</comment>
<dbReference type="Proteomes" id="UP000019478">
    <property type="component" value="Unassembled WGS sequence"/>
</dbReference>
<accession>W9Z566</accession>
<name>W9Z566_9EURO</name>